<proteinExistence type="inferred from homology"/>
<evidence type="ECO:0000259" key="9">
    <source>
        <dbReference type="Pfam" id="PF07662"/>
    </source>
</evidence>
<feature type="transmembrane region" description="Helical" evidence="7">
    <location>
        <begin position="92"/>
        <end position="118"/>
    </location>
</feature>
<feature type="transmembrane region" description="Helical" evidence="7">
    <location>
        <begin position="32"/>
        <end position="48"/>
    </location>
</feature>
<comment type="subcellular location">
    <subcellularLocation>
        <location evidence="1">Cell membrane</location>
        <topology evidence="1">Multi-pass membrane protein</topology>
    </subcellularLocation>
</comment>
<feature type="domain" description="Concentrative nucleoside transporter C-terminal" evidence="9">
    <location>
        <begin position="201"/>
        <end position="404"/>
    </location>
</feature>
<feature type="transmembrane region" description="Helical" evidence="7">
    <location>
        <begin position="172"/>
        <end position="194"/>
    </location>
</feature>
<sequence length="407" mass="41895">MPLQLMSVVGFVVLLGVGYALSRDRKAVSLRVVLWGVALQWIIGLLLLKLPQGGEGLAHAARAVQAVLDHAFVGSGFLFGPLGMPNGGATGIGMIFAFQVLPTIVFVAALFAVLYYLGVMQLIVRVLARAMVHVFGASGAESLCIAASIFMGQTEAPLTIRPFLSKLTESELFTVIVAGMASVSGAILGAYVLFGGVRIEHLLTAMAMTAPISLVYAKLVVPETGIPETAGMVRDAPVENNRNILEAAASGTSDGLRLAANVGAMLISFVALVSLLNAVVGLIPAFGAPLSIERVLGWGFAPIAALMGIPWSEATTVGGVLGTRMAVNEIVAFQQLHAAAGLDPRTVAIATFAVCGFANLSSIGIQIGGLGALVPERKPDIARLGLLALVTATLANFSTACVAGALL</sequence>
<name>A0ABT5DQ08_9BACT</name>
<feature type="domain" description="Nucleoside transporter/FeoB GTPase Gate" evidence="10">
    <location>
        <begin position="97"/>
        <end position="196"/>
    </location>
</feature>
<keyword evidence="5 7" id="KW-1133">Transmembrane helix</keyword>
<evidence type="ECO:0000313" key="12">
    <source>
        <dbReference type="Proteomes" id="UP001221686"/>
    </source>
</evidence>
<keyword evidence="12" id="KW-1185">Reference proteome</keyword>
<dbReference type="InterPro" id="IPR002668">
    <property type="entry name" value="CNT_N_dom"/>
</dbReference>
<dbReference type="InterPro" id="IPR008276">
    <property type="entry name" value="C_nuclsd_transpt"/>
</dbReference>
<evidence type="ECO:0000256" key="7">
    <source>
        <dbReference type="SAM" id="Phobius"/>
    </source>
</evidence>
<dbReference type="EMBL" id="JAQNDL010000001">
    <property type="protein sequence ID" value="MDC0715732.1"/>
    <property type="molecule type" value="Genomic_DNA"/>
</dbReference>
<comment type="similarity">
    <text evidence="2">Belongs to the concentrative nucleoside transporter (CNT) (TC 2.A.41) family.</text>
</comment>
<dbReference type="Pfam" id="PF01773">
    <property type="entry name" value="Nucleos_tra2_N"/>
    <property type="match status" value="1"/>
</dbReference>
<protein>
    <submittedName>
        <fullName evidence="11">Nucleoside transporter C-terminal domain-containing protein</fullName>
    </submittedName>
</protein>
<feature type="transmembrane region" description="Helical" evidence="7">
    <location>
        <begin position="386"/>
        <end position="406"/>
    </location>
</feature>
<evidence type="ECO:0000256" key="3">
    <source>
        <dbReference type="ARBA" id="ARBA00022475"/>
    </source>
</evidence>
<organism evidence="11 12">
    <name type="scientific">Nannocystis bainbridge</name>
    <dbReference type="NCBI Taxonomy" id="2995303"/>
    <lineage>
        <taxon>Bacteria</taxon>
        <taxon>Pseudomonadati</taxon>
        <taxon>Myxococcota</taxon>
        <taxon>Polyangia</taxon>
        <taxon>Nannocystales</taxon>
        <taxon>Nannocystaceae</taxon>
        <taxon>Nannocystis</taxon>
    </lineage>
</organism>
<evidence type="ECO:0000256" key="6">
    <source>
        <dbReference type="ARBA" id="ARBA00023136"/>
    </source>
</evidence>
<dbReference type="Pfam" id="PF07670">
    <property type="entry name" value="Gate"/>
    <property type="match status" value="1"/>
</dbReference>
<evidence type="ECO:0000313" key="11">
    <source>
        <dbReference type="EMBL" id="MDC0715732.1"/>
    </source>
</evidence>
<evidence type="ECO:0000256" key="2">
    <source>
        <dbReference type="ARBA" id="ARBA00009033"/>
    </source>
</evidence>
<dbReference type="PANTHER" id="PTHR10590">
    <property type="entry name" value="SODIUM/NUCLEOSIDE COTRANSPORTER"/>
    <property type="match status" value="1"/>
</dbReference>
<feature type="transmembrane region" description="Helical" evidence="7">
    <location>
        <begin position="262"/>
        <end position="283"/>
    </location>
</feature>
<keyword evidence="4 7" id="KW-0812">Transmembrane</keyword>
<dbReference type="Pfam" id="PF07662">
    <property type="entry name" value="Nucleos_tra2_C"/>
    <property type="match status" value="1"/>
</dbReference>
<evidence type="ECO:0000256" key="4">
    <source>
        <dbReference type="ARBA" id="ARBA00022692"/>
    </source>
</evidence>
<keyword evidence="6 7" id="KW-0472">Membrane</keyword>
<dbReference type="InterPro" id="IPR011657">
    <property type="entry name" value="CNT_C_dom"/>
</dbReference>
<accession>A0ABT5DQ08</accession>
<feature type="transmembrane region" description="Helical" evidence="7">
    <location>
        <begin position="130"/>
        <end position="152"/>
    </location>
</feature>
<reference evidence="11 12" key="1">
    <citation type="submission" date="2022-11" db="EMBL/GenBank/DDBJ databases">
        <title>Minimal conservation of predation-associated metabolite biosynthetic gene clusters underscores biosynthetic potential of Myxococcota including descriptions for ten novel species: Archangium lansinium sp. nov., Myxococcus landrumus sp. nov., Nannocystis bai.</title>
        <authorList>
            <person name="Ahearne A."/>
            <person name="Stevens C."/>
            <person name="Dowd S."/>
        </authorList>
    </citation>
    <scope>NUCLEOTIDE SEQUENCE [LARGE SCALE GENOMIC DNA]</scope>
    <source>
        <strain evidence="11 12">BB15-2</strain>
    </source>
</reference>
<keyword evidence="3" id="KW-1003">Cell membrane</keyword>
<feature type="transmembrane region" description="Helical" evidence="7">
    <location>
        <begin position="295"/>
        <end position="312"/>
    </location>
</feature>
<comment type="caution">
    <text evidence="11">The sequence shown here is derived from an EMBL/GenBank/DDBJ whole genome shotgun (WGS) entry which is preliminary data.</text>
</comment>
<dbReference type="Proteomes" id="UP001221686">
    <property type="component" value="Unassembled WGS sequence"/>
</dbReference>
<dbReference type="RefSeq" id="WP_272084157.1">
    <property type="nucleotide sequence ID" value="NZ_JAQNDL010000001.1"/>
</dbReference>
<dbReference type="PANTHER" id="PTHR10590:SF4">
    <property type="entry name" value="SOLUTE CARRIER FAMILY 28 MEMBER 3"/>
    <property type="match status" value="1"/>
</dbReference>
<dbReference type="InterPro" id="IPR011642">
    <property type="entry name" value="Gate_dom"/>
</dbReference>
<evidence type="ECO:0000256" key="1">
    <source>
        <dbReference type="ARBA" id="ARBA00004651"/>
    </source>
</evidence>
<gene>
    <name evidence="11" type="ORF">POL25_02440</name>
</gene>
<evidence type="ECO:0000259" key="8">
    <source>
        <dbReference type="Pfam" id="PF01773"/>
    </source>
</evidence>
<evidence type="ECO:0000256" key="5">
    <source>
        <dbReference type="ARBA" id="ARBA00022989"/>
    </source>
</evidence>
<feature type="transmembrane region" description="Helical" evidence="7">
    <location>
        <begin position="347"/>
        <end position="374"/>
    </location>
</feature>
<evidence type="ECO:0000259" key="10">
    <source>
        <dbReference type="Pfam" id="PF07670"/>
    </source>
</evidence>
<feature type="domain" description="Concentrative nucleoside transporter N-terminal" evidence="8">
    <location>
        <begin position="9"/>
        <end position="82"/>
    </location>
</feature>